<dbReference type="PANTHER" id="PTHR11360:SF290">
    <property type="entry name" value="MONOCARBOXYLATE MFS PERMEASE"/>
    <property type="match status" value="1"/>
</dbReference>
<name>A0A6G6Y7R4_9SPHN</name>
<evidence type="ECO:0000256" key="2">
    <source>
        <dbReference type="ARBA" id="ARBA00022989"/>
    </source>
</evidence>
<feature type="transmembrane region" description="Helical" evidence="4">
    <location>
        <begin position="299"/>
        <end position="318"/>
    </location>
</feature>
<evidence type="ECO:0000313" key="6">
    <source>
        <dbReference type="EMBL" id="QIG80982.1"/>
    </source>
</evidence>
<feature type="transmembrane region" description="Helical" evidence="4">
    <location>
        <begin position="84"/>
        <end position="102"/>
    </location>
</feature>
<reference evidence="6 7" key="1">
    <citation type="submission" date="2020-02" db="EMBL/GenBank/DDBJ databases">
        <authorList>
            <person name="Zheng R.K."/>
            <person name="Sun C.M."/>
        </authorList>
    </citation>
    <scope>NUCLEOTIDE SEQUENCE [LARGE SCALE GENOMIC DNA]</scope>
    <source>
        <strain evidence="7">zrk23</strain>
    </source>
</reference>
<dbReference type="KEGG" id="spzr:G5C33_15080"/>
<sequence length="437" mass="45742">MEASYRQAAIAEWRVGWPLVLSAFAGSFLASIYAYSVGVLIAPLEAEFGWSRAQITSGFLVVSCFSVVLSIFMGMVIDRFGPRRLALIGVLVYSAALALLSQATGSLWLWWALWALIATGIMFIKPTVWVTAISSQFDTSRGVALAVVLSASGFVSLAVPMITLLLADNLGWRMAYAVLGIGAGAIVFPLVLFFFHSAKDGARKTKRRSGTAPAPANPAVLTGLTTREGLTSLNFWLLAGAGLSASLVSIALSLNMVPILTTREFDRVAAAGIAGVIGMAQIAGRLAGGYLLDRFNPRLVAAISVVLPIGTSLLLLGAPGSYPMALAAVVLLGFAAGAEMDAIAYLSGKCFGLRSFATLFGAFTGIITLGFGVGPVVASYVYDVTGSYQLVLIGVLPLSLVSAILFLLIRGFPDFAAQTPETVLEEEAAELKPAVAT</sequence>
<keyword evidence="1 4" id="KW-0812">Transmembrane</keyword>
<feature type="transmembrane region" description="Helical" evidence="4">
    <location>
        <begin position="108"/>
        <end position="131"/>
    </location>
</feature>
<evidence type="ECO:0000256" key="4">
    <source>
        <dbReference type="SAM" id="Phobius"/>
    </source>
</evidence>
<proteinExistence type="predicted"/>
<dbReference type="CDD" id="cd17355">
    <property type="entry name" value="MFS_YcxA_like"/>
    <property type="match status" value="1"/>
</dbReference>
<evidence type="ECO:0000259" key="5">
    <source>
        <dbReference type="PROSITE" id="PS50850"/>
    </source>
</evidence>
<evidence type="ECO:0000256" key="1">
    <source>
        <dbReference type="ARBA" id="ARBA00022692"/>
    </source>
</evidence>
<organism evidence="6 7">
    <name type="scientific">Stakelama tenebrarum</name>
    <dbReference type="NCBI Taxonomy" id="2711215"/>
    <lineage>
        <taxon>Bacteria</taxon>
        <taxon>Pseudomonadati</taxon>
        <taxon>Pseudomonadota</taxon>
        <taxon>Alphaproteobacteria</taxon>
        <taxon>Sphingomonadales</taxon>
        <taxon>Sphingomonadaceae</taxon>
        <taxon>Stakelama</taxon>
    </lineage>
</organism>
<keyword evidence="2 4" id="KW-1133">Transmembrane helix</keyword>
<feature type="transmembrane region" description="Helical" evidence="4">
    <location>
        <begin position="15"/>
        <end position="35"/>
    </location>
</feature>
<feature type="transmembrane region" description="Helical" evidence="4">
    <location>
        <begin position="324"/>
        <end position="346"/>
    </location>
</feature>
<protein>
    <submittedName>
        <fullName evidence="6">MFS transporter</fullName>
    </submittedName>
</protein>
<feature type="transmembrane region" description="Helical" evidence="4">
    <location>
        <begin position="268"/>
        <end position="287"/>
    </location>
</feature>
<evidence type="ECO:0000256" key="3">
    <source>
        <dbReference type="ARBA" id="ARBA00023136"/>
    </source>
</evidence>
<feature type="transmembrane region" description="Helical" evidence="4">
    <location>
        <begin position="235"/>
        <end position="256"/>
    </location>
</feature>
<dbReference type="RefSeq" id="WP_165327908.1">
    <property type="nucleotide sequence ID" value="NZ_CP049109.1"/>
</dbReference>
<dbReference type="Proteomes" id="UP000501568">
    <property type="component" value="Chromosome"/>
</dbReference>
<dbReference type="EMBL" id="CP049109">
    <property type="protein sequence ID" value="QIG80982.1"/>
    <property type="molecule type" value="Genomic_DNA"/>
</dbReference>
<accession>A0A6G6Y7R4</accession>
<feature type="transmembrane region" description="Helical" evidence="4">
    <location>
        <begin position="55"/>
        <end position="77"/>
    </location>
</feature>
<dbReference type="SUPFAM" id="SSF103473">
    <property type="entry name" value="MFS general substrate transporter"/>
    <property type="match status" value="1"/>
</dbReference>
<dbReference type="AlphaFoldDB" id="A0A6G6Y7R4"/>
<evidence type="ECO:0000313" key="7">
    <source>
        <dbReference type="Proteomes" id="UP000501568"/>
    </source>
</evidence>
<dbReference type="InterPro" id="IPR020846">
    <property type="entry name" value="MFS_dom"/>
</dbReference>
<dbReference type="InterPro" id="IPR050327">
    <property type="entry name" value="Proton-linked_MCT"/>
</dbReference>
<feature type="domain" description="Major facilitator superfamily (MFS) profile" evidence="5">
    <location>
        <begin position="19"/>
        <end position="414"/>
    </location>
</feature>
<dbReference type="InterPro" id="IPR011701">
    <property type="entry name" value="MFS"/>
</dbReference>
<feature type="transmembrane region" description="Helical" evidence="4">
    <location>
        <begin position="358"/>
        <end position="382"/>
    </location>
</feature>
<feature type="transmembrane region" description="Helical" evidence="4">
    <location>
        <begin position="173"/>
        <end position="198"/>
    </location>
</feature>
<dbReference type="PANTHER" id="PTHR11360">
    <property type="entry name" value="MONOCARBOXYLATE TRANSPORTER"/>
    <property type="match status" value="1"/>
</dbReference>
<feature type="transmembrane region" description="Helical" evidence="4">
    <location>
        <begin position="143"/>
        <end position="167"/>
    </location>
</feature>
<keyword evidence="3 4" id="KW-0472">Membrane</keyword>
<dbReference type="InterPro" id="IPR036259">
    <property type="entry name" value="MFS_trans_sf"/>
</dbReference>
<dbReference type="GO" id="GO:0022857">
    <property type="term" value="F:transmembrane transporter activity"/>
    <property type="evidence" value="ECO:0007669"/>
    <property type="project" value="InterPro"/>
</dbReference>
<dbReference type="PROSITE" id="PS50850">
    <property type="entry name" value="MFS"/>
    <property type="match status" value="1"/>
</dbReference>
<feature type="transmembrane region" description="Helical" evidence="4">
    <location>
        <begin position="388"/>
        <end position="409"/>
    </location>
</feature>
<dbReference type="Pfam" id="PF07690">
    <property type="entry name" value="MFS_1"/>
    <property type="match status" value="1"/>
</dbReference>
<gene>
    <name evidence="6" type="ORF">G5C33_15080</name>
</gene>
<keyword evidence="7" id="KW-1185">Reference proteome</keyword>
<dbReference type="Gene3D" id="1.20.1250.20">
    <property type="entry name" value="MFS general substrate transporter like domains"/>
    <property type="match status" value="2"/>
</dbReference>